<dbReference type="EMBL" id="FWXT01000001">
    <property type="protein sequence ID" value="SMC36998.1"/>
    <property type="molecule type" value="Genomic_DNA"/>
</dbReference>
<organism evidence="1 2">
    <name type="scientific">Pedobacter africanus</name>
    <dbReference type="NCBI Taxonomy" id="151894"/>
    <lineage>
        <taxon>Bacteria</taxon>
        <taxon>Pseudomonadati</taxon>
        <taxon>Bacteroidota</taxon>
        <taxon>Sphingobacteriia</taxon>
        <taxon>Sphingobacteriales</taxon>
        <taxon>Sphingobacteriaceae</taxon>
        <taxon>Pedobacter</taxon>
    </lineage>
</organism>
<dbReference type="STRING" id="151894.SAMN04488524_0012"/>
<evidence type="ECO:0000313" key="2">
    <source>
        <dbReference type="Proteomes" id="UP000192756"/>
    </source>
</evidence>
<dbReference type="AlphaFoldDB" id="A0A1W1YMR0"/>
<gene>
    <name evidence="1" type="ORF">SAMN04488524_0012</name>
</gene>
<dbReference type="Proteomes" id="UP000192756">
    <property type="component" value="Unassembled WGS sequence"/>
</dbReference>
<evidence type="ECO:0000313" key="1">
    <source>
        <dbReference type="EMBL" id="SMC36998.1"/>
    </source>
</evidence>
<reference evidence="2" key="1">
    <citation type="submission" date="2017-04" db="EMBL/GenBank/DDBJ databases">
        <authorList>
            <person name="Varghese N."/>
            <person name="Submissions S."/>
        </authorList>
    </citation>
    <scope>NUCLEOTIDE SEQUENCE [LARGE SCALE GENOMIC DNA]</scope>
    <source>
        <strain evidence="2">DSM 12126</strain>
    </source>
</reference>
<keyword evidence="2" id="KW-1185">Reference proteome</keyword>
<accession>A0A1W1YMR0</accession>
<proteinExistence type="predicted"/>
<name>A0A1W1YMR0_9SPHI</name>
<protein>
    <submittedName>
        <fullName evidence="1">Uncharacterized protein</fullName>
    </submittedName>
</protein>
<sequence>MKKQNIQNSDYLKREKNFLNAITSEETFQVIIEKKIINR</sequence>